<feature type="compositionally biased region" description="Acidic residues" evidence="1">
    <location>
        <begin position="49"/>
        <end position="58"/>
    </location>
</feature>
<evidence type="ECO:0000256" key="1">
    <source>
        <dbReference type="SAM" id="MobiDB-lite"/>
    </source>
</evidence>
<protein>
    <submittedName>
        <fullName evidence="2">Uncharacterized protein</fullName>
    </submittedName>
</protein>
<dbReference type="EMBL" id="CP146256">
    <property type="protein sequence ID" value="XAH75913.1"/>
    <property type="molecule type" value="Genomic_DNA"/>
</dbReference>
<feature type="region of interest" description="Disordered" evidence="1">
    <location>
        <begin position="1"/>
        <end position="58"/>
    </location>
</feature>
<feature type="compositionally biased region" description="Polar residues" evidence="1">
    <location>
        <begin position="22"/>
        <end position="38"/>
    </location>
</feature>
<dbReference type="RefSeq" id="WP_342759489.1">
    <property type="nucleotide sequence ID" value="NZ_CP146256.1"/>
</dbReference>
<reference evidence="2 3" key="1">
    <citation type="submission" date="2024-02" db="EMBL/GenBank/DDBJ databases">
        <title>Bacterial strain from lacustrine sediment.</title>
        <authorList>
            <person name="Petit C."/>
            <person name="Fadhlaoui K."/>
        </authorList>
    </citation>
    <scope>NUCLEOTIDE SEQUENCE [LARGE SCALE GENOMIC DNA]</scope>
    <source>
        <strain evidence="2 3">IPX-CK</strain>
    </source>
</reference>
<name>A0ABZ3F2V0_9FIRM</name>
<sequence length="58" mass="6505">MKSTNKNKSIPTTPDGIWEGTPSKQSIKCPGTLTTDLQYNGYPDILEHPEEEESPRED</sequence>
<dbReference type="Proteomes" id="UP001451571">
    <property type="component" value="Chromosome"/>
</dbReference>
<organism evidence="2 3">
    <name type="scientific">Kineothrix sedimenti</name>
    <dbReference type="NCBI Taxonomy" id="3123317"/>
    <lineage>
        <taxon>Bacteria</taxon>
        <taxon>Bacillati</taxon>
        <taxon>Bacillota</taxon>
        <taxon>Clostridia</taxon>
        <taxon>Lachnospirales</taxon>
        <taxon>Lachnospiraceae</taxon>
        <taxon>Kineothrix</taxon>
    </lineage>
</organism>
<proteinExistence type="predicted"/>
<keyword evidence="3" id="KW-1185">Reference proteome</keyword>
<gene>
    <name evidence="2" type="ORF">V6984_09200</name>
</gene>
<feature type="compositionally biased region" description="Polar residues" evidence="1">
    <location>
        <begin position="1"/>
        <end position="12"/>
    </location>
</feature>
<evidence type="ECO:0000313" key="2">
    <source>
        <dbReference type="EMBL" id="XAH75913.1"/>
    </source>
</evidence>
<evidence type="ECO:0000313" key="3">
    <source>
        <dbReference type="Proteomes" id="UP001451571"/>
    </source>
</evidence>
<accession>A0ABZ3F2V0</accession>